<name>A0AA40ETV6_9PEZI</name>
<dbReference type="AlphaFoldDB" id="A0AA40ETV6"/>
<sequence length="747" mass="85051">MPLSDEAKEHIRNAPHEMEDMLVKLARLAPPQMSFLLDESDDPGAQYLHDGVWDEEIPWDLEPIHVRPWSTRFPADVVVRICKHFRDDKGMLAALALVHRDWNRIARAYQFADVTLDFTERSIALIERLQDERSFNPVDIARIEAMPDPDAVFRRPMIGPLIRSLRVHPTLKAVQDGFRMQSGDMMMDMLSGGPVDGDRTMFHLWRSRGITVYTGAEQLKHKHYLPEFRHGILAVLDRCVPNLRAFESSDPLCYSRPDAIELHRVLLKHGPLRHINLSDAACHIPEGDDRWARTVRRELRWGPGIDEEEEADMVRQQEEEEDDQIKAEEDGDDQVEGEEDEGDDRTIDEYYVHPNGCLSTLAFDVTACEGSATASLLLMLAHSHETLLGLRIVPGNNTISFGEEHLYFDRLQCLNLSEACYLSRDRRSFKTSCFDARAWSQLLTPSLEYLFFPDTKDDGFREALVATRTLPKLKHVTAHHGIHHPKRGSAFRAPHKFLARHAAQLEQLRLGATTLHFATRVFRHPDKWSRLSTLRLAIKVPSCDVPALDDASPPSVTVPVDLIMALGQLPVLESLYLAVGCGSKWKHQWKPDHALLRSFLGRLTKLRHLAFLLDTYPGMPNSSPPARYNPRDFGRVCTCLEDMVGGERYFDPAKFHNRPIRQPPTWTLDVRPPPSAVPTADDHIYNMGKVAHDYAAILPNLEWVFCGQWSMGIGRVQLPTCRLTATAYFVESAPMDCWGRGQRRPGR</sequence>
<protein>
    <submittedName>
        <fullName evidence="2">Uncharacterized protein</fullName>
    </submittedName>
</protein>
<accession>A0AA40ETV6</accession>
<evidence type="ECO:0000313" key="3">
    <source>
        <dbReference type="Proteomes" id="UP001172155"/>
    </source>
</evidence>
<comment type="caution">
    <text evidence="2">The sequence shown here is derived from an EMBL/GenBank/DDBJ whole genome shotgun (WGS) entry which is preliminary data.</text>
</comment>
<evidence type="ECO:0000256" key="1">
    <source>
        <dbReference type="SAM" id="MobiDB-lite"/>
    </source>
</evidence>
<keyword evidence="3" id="KW-1185">Reference proteome</keyword>
<gene>
    <name evidence="2" type="ORF">B0T18DRAFT_428592</name>
</gene>
<dbReference type="Proteomes" id="UP001172155">
    <property type="component" value="Unassembled WGS sequence"/>
</dbReference>
<feature type="compositionally biased region" description="Acidic residues" evidence="1">
    <location>
        <begin position="318"/>
        <end position="343"/>
    </location>
</feature>
<reference evidence="2" key="1">
    <citation type="submission" date="2023-06" db="EMBL/GenBank/DDBJ databases">
        <title>Genome-scale phylogeny and comparative genomics of the fungal order Sordariales.</title>
        <authorList>
            <consortium name="Lawrence Berkeley National Laboratory"/>
            <person name="Hensen N."/>
            <person name="Bonometti L."/>
            <person name="Westerberg I."/>
            <person name="Brannstrom I.O."/>
            <person name="Guillou S."/>
            <person name="Cros-Aarteil S."/>
            <person name="Calhoun S."/>
            <person name="Haridas S."/>
            <person name="Kuo A."/>
            <person name="Mondo S."/>
            <person name="Pangilinan J."/>
            <person name="Riley R."/>
            <person name="LaButti K."/>
            <person name="Andreopoulos B."/>
            <person name="Lipzen A."/>
            <person name="Chen C."/>
            <person name="Yanf M."/>
            <person name="Daum C."/>
            <person name="Ng V."/>
            <person name="Clum A."/>
            <person name="Steindorff A."/>
            <person name="Ohm R."/>
            <person name="Martin F."/>
            <person name="Silar P."/>
            <person name="Natvig D."/>
            <person name="Lalanne C."/>
            <person name="Gautier V."/>
            <person name="Ament-velasquez S.L."/>
            <person name="Kruys A."/>
            <person name="Hutchinson M.I."/>
            <person name="Powell A.J."/>
            <person name="Barry K."/>
            <person name="Miller A.N."/>
            <person name="Grigoriev I.V."/>
            <person name="Debuchy R."/>
            <person name="Gladieux P."/>
            <person name="Thoren M.H."/>
            <person name="Johannesson H."/>
        </authorList>
    </citation>
    <scope>NUCLEOTIDE SEQUENCE</scope>
    <source>
        <strain evidence="2">SMH3187-1</strain>
    </source>
</reference>
<organism evidence="2 3">
    <name type="scientific">Schizothecium vesticola</name>
    <dbReference type="NCBI Taxonomy" id="314040"/>
    <lineage>
        <taxon>Eukaryota</taxon>
        <taxon>Fungi</taxon>
        <taxon>Dikarya</taxon>
        <taxon>Ascomycota</taxon>
        <taxon>Pezizomycotina</taxon>
        <taxon>Sordariomycetes</taxon>
        <taxon>Sordariomycetidae</taxon>
        <taxon>Sordariales</taxon>
        <taxon>Schizotheciaceae</taxon>
        <taxon>Schizothecium</taxon>
    </lineage>
</organism>
<proteinExistence type="predicted"/>
<feature type="region of interest" description="Disordered" evidence="1">
    <location>
        <begin position="305"/>
        <end position="346"/>
    </location>
</feature>
<dbReference type="EMBL" id="JAUKUD010000004">
    <property type="protein sequence ID" value="KAK0745429.1"/>
    <property type="molecule type" value="Genomic_DNA"/>
</dbReference>
<evidence type="ECO:0000313" key="2">
    <source>
        <dbReference type="EMBL" id="KAK0745429.1"/>
    </source>
</evidence>